<evidence type="ECO:0000259" key="5">
    <source>
        <dbReference type="PROSITE" id="PS50090"/>
    </source>
</evidence>
<dbReference type="InterPro" id="IPR017930">
    <property type="entry name" value="Myb_dom"/>
</dbReference>
<keyword evidence="3" id="KW-0804">Transcription</keyword>
<dbReference type="InterPro" id="IPR051575">
    <property type="entry name" value="Myb-like_DNA-bd"/>
</dbReference>
<evidence type="ECO:0000256" key="1">
    <source>
        <dbReference type="ARBA" id="ARBA00023015"/>
    </source>
</evidence>
<feature type="domain" description="Myb-like" evidence="5">
    <location>
        <begin position="221"/>
        <end position="274"/>
    </location>
</feature>
<dbReference type="PANTHER" id="PTHR46621:SF1">
    <property type="entry name" value="SNRNA-ACTIVATING PROTEIN COMPLEX SUBUNIT 4"/>
    <property type="match status" value="1"/>
</dbReference>
<dbReference type="GO" id="GO:0019185">
    <property type="term" value="C:snRNA-activating protein complex"/>
    <property type="evidence" value="ECO:0007669"/>
    <property type="project" value="TreeGrafter"/>
</dbReference>
<evidence type="ECO:0000313" key="7">
    <source>
        <dbReference type="EMBL" id="RHY45959.1"/>
    </source>
</evidence>
<feature type="domain" description="HTH myb-type" evidence="6">
    <location>
        <begin position="228"/>
        <end position="278"/>
    </location>
</feature>
<gene>
    <name evidence="7" type="ORF">DYB38_010945</name>
</gene>
<dbReference type="Pfam" id="PF13921">
    <property type="entry name" value="Myb_DNA-bind_6"/>
    <property type="match status" value="2"/>
</dbReference>
<dbReference type="Pfam" id="PF15163">
    <property type="entry name" value="Meiosis_expr"/>
    <property type="match status" value="1"/>
</dbReference>
<accession>A0A397CMV4</accession>
<dbReference type="CDD" id="cd00167">
    <property type="entry name" value="SANT"/>
    <property type="match status" value="1"/>
</dbReference>
<evidence type="ECO:0000256" key="2">
    <source>
        <dbReference type="ARBA" id="ARBA00023125"/>
    </source>
</evidence>
<dbReference type="InterPro" id="IPR001005">
    <property type="entry name" value="SANT/Myb"/>
</dbReference>
<dbReference type="SMART" id="SM00717">
    <property type="entry name" value="SANT"/>
    <property type="match status" value="4"/>
</dbReference>
<dbReference type="GO" id="GO:0042795">
    <property type="term" value="P:snRNA transcription by RNA polymerase II"/>
    <property type="evidence" value="ECO:0007669"/>
    <property type="project" value="TreeGrafter"/>
</dbReference>
<dbReference type="VEuPathDB" id="FungiDB:H257_04269"/>
<dbReference type="GO" id="GO:0042796">
    <property type="term" value="P:snRNA transcription by RNA polymerase III"/>
    <property type="evidence" value="ECO:0007669"/>
    <property type="project" value="TreeGrafter"/>
</dbReference>
<dbReference type="SUPFAM" id="SSF46689">
    <property type="entry name" value="Homeodomain-like"/>
    <property type="match status" value="2"/>
</dbReference>
<reference evidence="7 8" key="1">
    <citation type="submission" date="2018-08" db="EMBL/GenBank/DDBJ databases">
        <title>Aphanomyces genome sequencing and annotation.</title>
        <authorList>
            <person name="Minardi D."/>
            <person name="Oidtmann B."/>
            <person name="Van Der Giezen M."/>
            <person name="Studholme D.J."/>
        </authorList>
    </citation>
    <scope>NUCLEOTIDE SEQUENCE [LARGE SCALE GENOMIC DNA]</scope>
    <source>
        <strain evidence="7 8">SA</strain>
    </source>
</reference>
<dbReference type="PANTHER" id="PTHR46621">
    <property type="entry name" value="SNRNA-ACTIVATING PROTEIN COMPLEX SUBUNIT 4"/>
    <property type="match status" value="1"/>
</dbReference>
<dbReference type="EMBL" id="QUTC01007886">
    <property type="protein sequence ID" value="RHY45959.1"/>
    <property type="molecule type" value="Genomic_DNA"/>
</dbReference>
<dbReference type="PROSITE" id="PS51294">
    <property type="entry name" value="HTH_MYB"/>
    <property type="match status" value="1"/>
</dbReference>
<evidence type="ECO:0000313" key="8">
    <source>
        <dbReference type="Proteomes" id="UP000265716"/>
    </source>
</evidence>
<organism evidence="7 8">
    <name type="scientific">Aphanomyces astaci</name>
    <name type="common">Crayfish plague agent</name>
    <dbReference type="NCBI Taxonomy" id="112090"/>
    <lineage>
        <taxon>Eukaryota</taxon>
        <taxon>Sar</taxon>
        <taxon>Stramenopiles</taxon>
        <taxon>Oomycota</taxon>
        <taxon>Saprolegniomycetes</taxon>
        <taxon>Saprolegniales</taxon>
        <taxon>Verrucalvaceae</taxon>
        <taxon>Aphanomyces</taxon>
    </lineage>
</organism>
<dbReference type="PROSITE" id="PS50090">
    <property type="entry name" value="MYB_LIKE"/>
    <property type="match status" value="2"/>
</dbReference>
<dbReference type="AlphaFoldDB" id="A0A397CMV4"/>
<dbReference type="InterPro" id="IPR009057">
    <property type="entry name" value="Homeodomain-like_sf"/>
</dbReference>
<evidence type="ECO:0000256" key="4">
    <source>
        <dbReference type="ARBA" id="ARBA00023242"/>
    </source>
</evidence>
<dbReference type="GO" id="GO:0005634">
    <property type="term" value="C:nucleus"/>
    <property type="evidence" value="ECO:0007669"/>
    <property type="project" value="InterPro"/>
</dbReference>
<dbReference type="Gene3D" id="1.10.10.60">
    <property type="entry name" value="Homeodomain-like"/>
    <property type="match status" value="2"/>
</dbReference>
<keyword evidence="2" id="KW-0238">DNA-binding</keyword>
<evidence type="ECO:0000256" key="3">
    <source>
        <dbReference type="ARBA" id="ARBA00023163"/>
    </source>
</evidence>
<dbReference type="InterPro" id="IPR020186">
    <property type="entry name" value="Meiosis-expressed_gene_1"/>
</dbReference>
<sequence length="486" mass="56006">MDAVEAALDANRAYVAGLTALVKKMEAQECTITRRMSCIKEAMRAEHHAAIQEHLAAVIECSSKPRAPCPGNTKKRDRGYFQSPREAPFSWHNPDSLFVRVVRAKFQDFNFPTQRRWLPKEVAALRQAVDMPIWRNGIRWDRIPLVAKLQGRSGHACFLQWTMDLVQALEIMNPWTAEEDSALRALHESSTSWPDIARTMSQSFSTRPAVAYMLRFQRHLQSPQHAKKWTDDDDVALKAAVEVYGGEANVWQLVAESLDGFTPNQCGTRWRQSTCPLVKTGNFSLQDDRRLLLSLGVHLKQQLLHGDTSFAHVDWNLIKDFVAQRTSSQCRERFNDSLHPDLVTSSFSPQEDAVLRHWVGVHGSRSRYKLSEGCSVNDENNEIDDGKYPEPTKMYRPKEWSPEVEEGTYVIYEAIIVANTANLAFRIQQTGWRDINDYKNKYGDPDRWENGFIRCTRVKASGYYTYWRNTRECEDKHLIKVKVFEY</sequence>
<comment type="caution">
    <text evidence="7">The sequence shown here is derived from an EMBL/GenBank/DDBJ whole genome shotgun (WGS) entry which is preliminary data.</text>
</comment>
<protein>
    <recommendedName>
        <fullName evidence="9">Myb-like domain-containing protein</fullName>
    </recommendedName>
</protein>
<dbReference type="GO" id="GO:0000978">
    <property type="term" value="F:RNA polymerase II cis-regulatory region sequence-specific DNA binding"/>
    <property type="evidence" value="ECO:0007669"/>
    <property type="project" value="TreeGrafter"/>
</dbReference>
<dbReference type="GO" id="GO:0001006">
    <property type="term" value="F:RNA polymerase III type 3 promoter sequence-specific DNA binding"/>
    <property type="evidence" value="ECO:0007669"/>
    <property type="project" value="TreeGrafter"/>
</dbReference>
<keyword evidence="4" id="KW-0539">Nucleus</keyword>
<dbReference type="Proteomes" id="UP000265716">
    <property type="component" value="Unassembled WGS sequence"/>
</dbReference>
<name>A0A397CMV4_APHAT</name>
<evidence type="ECO:0000259" key="6">
    <source>
        <dbReference type="PROSITE" id="PS51294"/>
    </source>
</evidence>
<keyword evidence="1" id="KW-0805">Transcription regulation</keyword>
<feature type="domain" description="Myb-like" evidence="5">
    <location>
        <begin position="173"/>
        <end position="220"/>
    </location>
</feature>
<evidence type="ECO:0008006" key="9">
    <source>
        <dbReference type="Google" id="ProtNLM"/>
    </source>
</evidence>
<proteinExistence type="predicted"/>